<reference evidence="1 2" key="1">
    <citation type="submission" date="2019-02" db="EMBL/GenBank/DDBJ databases">
        <title>Deep-cultivation of Planctomycetes and their phenomic and genomic characterization uncovers novel biology.</title>
        <authorList>
            <person name="Wiegand S."/>
            <person name="Jogler M."/>
            <person name="Boedeker C."/>
            <person name="Pinto D."/>
            <person name="Vollmers J."/>
            <person name="Rivas-Marin E."/>
            <person name="Kohn T."/>
            <person name="Peeters S.H."/>
            <person name="Heuer A."/>
            <person name="Rast P."/>
            <person name="Oberbeckmann S."/>
            <person name="Bunk B."/>
            <person name="Jeske O."/>
            <person name="Meyerdierks A."/>
            <person name="Storesund J.E."/>
            <person name="Kallscheuer N."/>
            <person name="Luecker S."/>
            <person name="Lage O.M."/>
            <person name="Pohl T."/>
            <person name="Merkel B.J."/>
            <person name="Hornburger P."/>
            <person name="Mueller R.-W."/>
            <person name="Bruemmer F."/>
            <person name="Labrenz M."/>
            <person name="Spormann A.M."/>
            <person name="Op Den Camp H."/>
            <person name="Overmann J."/>
            <person name="Amann R."/>
            <person name="Jetten M.S.M."/>
            <person name="Mascher T."/>
            <person name="Medema M.H."/>
            <person name="Devos D.P."/>
            <person name="Kaster A.-K."/>
            <person name="Ovreas L."/>
            <person name="Rohde M."/>
            <person name="Galperin M.Y."/>
            <person name="Jogler C."/>
        </authorList>
    </citation>
    <scope>NUCLEOTIDE SEQUENCE [LARGE SCALE GENOMIC DNA]</scope>
    <source>
        <strain evidence="1 2">V7</strain>
    </source>
</reference>
<sequence length="419" mass="47316">MRLSFFRALAYVSCVTFLPAYDPKSVLAAPPESGLVDVTVEDLNAATSRRSVAPEHETPIRIAKRSIQAIPPNKVDLKSVDKIESTPTRQLDYTGRPMEPLQLTETVRQLKPSLERTLRHYFQDTEVARGRSNWGMMHAVLVFGKDTQVIANNRRYSTIAWVAGNNICRGQRFFDEDSHGIKVKDGPGLQGHQGQFLMVCGLTGVPSRYPLYVNGNKYTIEDLIRREQADCRTGEELTFAFTGLIHYLDTDATWTSSDGQRWDFERLIAEELSQPVIGAACGGTHRLMILSHALRIRRAEGKPITGQWARAQQFLDDFVQYALTLQNRDGSWSTNWFAGRGDNGSIDRKIQTTGHIVEWLLTTLPNTQLQDPSLVRGVSFINSAMYQGRDHEWSIGPKGHANRALRLFYERVYRSGSAW</sequence>
<gene>
    <name evidence="1" type="ORF">V7x_01300</name>
</gene>
<dbReference type="Proteomes" id="UP000316476">
    <property type="component" value="Unassembled WGS sequence"/>
</dbReference>
<dbReference type="OrthoDB" id="228501at2"/>
<evidence type="ECO:0000313" key="1">
    <source>
        <dbReference type="EMBL" id="TWU64586.1"/>
    </source>
</evidence>
<protein>
    <recommendedName>
        <fullName evidence="3">Prenyltransferase and squalene oxidase repeat protein</fullName>
    </recommendedName>
</protein>
<dbReference type="AlphaFoldDB" id="A0A5C6FQR9"/>
<dbReference type="EMBL" id="SJPZ01000001">
    <property type="protein sequence ID" value="TWU64586.1"/>
    <property type="molecule type" value="Genomic_DNA"/>
</dbReference>
<name>A0A5C6FQR9_9PLAN</name>
<evidence type="ECO:0008006" key="3">
    <source>
        <dbReference type="Google" id="ProtNLM"/>
    </source>
</evidence>
<evidence type="ECO:0000313" key="2">
    <source>
        <dbReference type="Proteomes" id="UP000316476"/>
    </source>
</evidence>
<proteinExistence type="predicted"/>
<comment type="caution">
    <text evidence="1">The sequence shown here is derived from an EMBL/GenBank/DDBJ whole genome shotgun (WGS) entry which is preliminary data.</text>
</comment>
<organism evidence="1 2">
    <name type="scientific">Crateriforma conspicua</name>
    <dbReference type="NCBI Taxonomy" id="2527996"/>
    <lineage>
        <taxon>Bacteria</taxon>
        <taxon>Pseudomonadati</taxon>
        <taxon>Planctomycetota</taxon>
        <taxon>Planctomycetia</taxon>
        <taxon>Planctomycetales</taxon>
        <taxon>Planctomycetaceae</taxon>
        <taxon>Crateriforma</taxon>
    </lineage>
</organism>
<accession>A0A5C6FQR9</accession>
<dbReference type="RefSeq" id="WP_146410242.1">
    <property type="nucleotide sequence ID" value="NZ_SJPZ01000001.1"/>
</dbReference>